<keyword evidence="10" id="KW-1185">Reference proteome</keyword>
<keyword evidence="4 7" id="KW-0732">Signal</keyword>
<gene>
    <name evidence="9" type="ORF">HZF24_06085</name>
</gene>
<dbReference type="RefSeq" id="WP_179237404.1">
    <property type="nucleotide sequence ID" value="NZ_JACBNQ010000004.1"/>
</dbReference>
<keyword evidence="3" id="KW-1003">Cell membrane</keyword>
<dbReference type="InterPro" id="IPR028082">
    <property type="entry name" value="Peripla_BP_I"/>
</dbReference>
<dbReference type="PROSITE" id="PS51257">
    <property type="entry name" value="PROKAR_LIPOPROTEIN"/>
    <property type="match status" value="1"/>
</dbReference>
<sequence>MKKIFALLLVVVMIFSMTACGQSGETKAEYNAALLLNGNLGDKSFFDSANQGLEKLKAELGADKFDFKVEQMGAKPEDEPKWEPTLLEYCDKKEYDVIIVGTWQMYDALAKASKEFPDQKFIFFDETFDFSSGEHKNIYNVLYKQNEVSFLVGAAAALMTTDGSLPMIDPSDSNIGFLGGMENPIINDFLVGYIQGAKEVNPDVKVKIAYVGDFWDSAKGKDLALTQYQSGGVDIGYNVAGAAGLGQIEAAADANKYAFGVDSDQAALLPEMAEFIPTSALKNVGNSIIRAIKLDLEGKLEYGVAESLGFSEGGVEIVKDAHYEKMVPEAIRTQLDELEQKIISGEIVVDTALGKSTEEIQAIKDSVQ</sequence>
<evidence type="ECO:0000256" key="4">
    <source>
        <dbReference type="ARBA" id="ARBA00022729"/>
    </source>
</evidence>
<dbReference type="AlphaFoldDB" id="A0A974BIH6"/>
<keyword evidence="6" id="KW-0449">Lipoprotein</keyword>
<name>A0A974BIH6_SEDHY</name>
<evidence type="ECO:0000256" key="3">
    <source>
        <dbReference type="ARBA" id="ARBA00022475"/>
    </source>
</evidence>
<comment type="similarity">
    <text evidence="2">Belongs to the BMP lipoprotein family.</text>
</comment>
<evidence type="ECO:0000256" key="1">
    <source>
        <dbReference type="ARBA" id="ARBA00004193"/>
    </source>
</evidence>
<evidence type="ECO:0000313" key="10">
    <source>
        <dbReference type="Proteomes" id="UP000611629"/>
    </source>
</evidence>
<dbReference type="EMBL" id="JACBNQ010000004">
    <property type="protein sequence ID" value="NYB73708.1"/>
    <property type="molecule type" value="Genomic_DNA"/>
</dbReference>
<evidence type="ECO:0000313" key="9">
    <source>
        <dbReference type="EMBL" id="NYB73708.1"/>
    </source>
</evidence>
<feature type="signal peptide" evidence="7">
    <location>
        <begin position="1"/>
        <end position="21"/>
    </location>
</feature>
<feature type="chain" id="PRO_5038810616" evidence="7">
    <location>
        <begin position="22"/>
        <end position="368"/>
    </location>
</feature>
<accession>A0A974BIH6</accession>
<comment type="caution">
    <text evidence="9">The sequence shown here is derived from an EMBL/GenBank/DDBJ whole genome shotgun (WGS) entry which is preliminary data.</text>
</comment>
<keyword evidence="5" id="KW-0472">Membrane</keyword>
<organism evidence="9 10">
    <name type="scientific">Sedimentibacter hydroxybenzoicus DSM 7310</name>
    <dbReference type="NCBI Taxonomy" id="1123245"/>
    <lineage>
        <taxon>Bacteria</taxon>
        <taxon>Bacillati</taxon>
        <taxon>Bacillota</taxon>
        <taxon>Tissierellia</taxon>
        <taxon>Sedimentibacter</taxon>
    </lineage>
</organism>
<dbReference type="Proteomes" id="UP000611629">
    <property type="component" value="Unassembled WGS sequence"/>
</dbReference>
<dbReference type="PANTHER" id="PTHR34296:SF2">
    <property type="entry name" value="ABC TRANSPORTER GUANOSINE-BINDING PROTEIN NUPN"/>
    <property type="match status" value="1"/>
</dbReference>
<evidence type="ECO:0000259" key="8">
    <source>
        <dbReference type="Pfam" id="PF02608"/>
    </source>
</evidence>
<evidence type="ECO:0000256" key="6">
    <source>
        <dbReference type="ARBA" id="ARBA00023288"/>
    </source>
</evidence>
<dbReference type="SUPFAM" id="SSF53822">
    <property type="entry name" value="Periplasmic binding protein-like I"/>
    <property type="match status" value="1"/>
</dbReference>
<dbReference type="Pfam" id="PF02608">
    <property type="entry name" value="Bmp"/>
    <property type="match status" value="1"/>
</dbReference>
<proteinExistence type="inferred from homology"/>
<dbReference type="PANTHER" id="PTHR34296">
    <property type="entry name" value="TRANSCRIPTIONAL ACTIVATOR PROTEIN MED"/>
    <property type="match status" value="1"/>
</dbReference>
<dbReference type="InterPro" id="IPR003760">
    <property type="entry name" value="PnrA-like"/>
</dbReference>
<dbReference type="InterPro" id="IPR050957">
    <property type="entry name" value="BMP_lipoprotein"/>
</dbReference>
<protein>
    <submittedName>
        <fullName evidence="9">BMP family ABC transporter substrate-binding protein</fullName>
    </submittedName>
</protein>
<evidence type="ECO:0000256" key="7">
    <source>
        <dbReference type="SAM" id="SignalP"/>
    </source>
</evidence>
<dbReference type="Gene3D" id="3.40.50.2300">
    <property type="match status" value="2"/>
</dbReference>
<evidence type="ECO:0000256" key="2">
    <source>
        <dbReference type="ARBA" id="ARBA00008610"/>
    </source>
</evidence>
<evidence type="ECO:0000256" key="5">
    <source>
        <dbReference type="ARBA" id="ARBA00023136"/>
    </source>
</evidence>
<dbReference type="CDD" id="cd19964">
    <property type="entry name" value="PBP1_BMP-like"/>
    <property type="match status" value="1"/>
</dbReference>
<reference evidence="9" key="1">
    <citation type="submission" date="2020-07" db="EMBL/GenBank/DDBJ databases">
        <title>Genomic analysis of a strain of Sedimentibacter Hydroxybenzoicus DSM7310.</title>
        <authorList>
            <person name="Ma S."/>
        </authorList>
    </citation>
    <scope>NUCLEOTIDE SEQUENCE</scope>
    <source>
        <strain evidence="9">DSM 7310</strain>
    </source>
</reference>
<dbReference type="GO" id="GO:0005886">
    <property type="term" value="C:plasma membrane"/>
    <property type="evidence" value="ECO:0007669"/>
    <property type="project" value="UniProtKB-SubCell"/>
</dbReference>
<feature type="domain" description="ABC transporter substrate-binding protein PnrA-like" evidence="8">
    <location>
        <begin position="31"/>
        <end position="350"/>
    </location>
</feature>
<comment type="subcellular location">
    <subcellularLocation>
        <location evidence="1">Cell membrane</location>
        <topology evidence="1">Lipid-anchor</topology>
    </subcellularLocation>
</comment>